<accession>A0ABY3XPM9</accession>
<evidence type="ECO:0000313" key="1">
    <source>
        <dbReference type="EMBL" id="UNS96351.1"/>
    </source>
</evidence>
<dbReference type="Proteomes" id="UP001202244">
    <property type="component" value="Chromosome"/>
</dbReference>
<dbReference type="EMBL" id="CP093846">
    <property type="protein sequence ID" value="UNS96351.1"/>
    <property type="molecule type" value="Genomic_DNA"/>
</dbReference>
<organism evidence="1 2">
    <name type="scientific">Streptomyces tubbatahanensis</name>
    <dbReference type="NCBI Taxonomy" id="2923272"/>
    <lineage>
        <taxon>Bacteria</taxon>
        <taxon>Bacillati</taxon>
        <taxon>Actinomycetota</taxon>
        <taxon>Actinomycetes</taxon>
        <taxon>Kitasatosporales</taxon>
        <taxon>Streptomycetaceae</taxon>
        <taxon>Streptomyces</taxon>
    </lineage>
</organism>
<gene>
    <name evidence="1" type="ORF">MMF93_07420</name>
</gene>
<dbReference type="RefSeq" id="WP_242750279.1">
    <property type="nucleotide sequence ID" value="NZ_CP093846.1"/>
</dbReference>
<proteinExistence type="predicted"/>
<protein>
    <submittedName>
        <fullName evidence="1">Uncharacterized protein</fullName>
    </submittedName>
</protein>
<evidence type="ECO:0000313" key="2">
    <source>
        <dbReference type="Proteomes" id="UP001202244"/>
    </source>
</evidence>
<sequence>MGLLGLLRVPGFREEVKHPAEGVQPRSVDEVKTALLGLNGPDLPWAVRDGSPEGADLVAEWRVAEPAFQHFFSLSQLSRTRTIRMRFFPEEREVRAIEEQWEVTWYGDPPRMKIGHQASRGPGRTWSKKWTVEKGPDGRRQLQESFSFDSAEMKRPVRSAILEQGWAWRSLLSEDF</sequence>
<keyword evidence="2" id="KW-1185">Reference proteome</keyword>
<reference evidence="1 2" key="1">
    <citation type="journal article" date="2023" name="Microbiol. Spectr.">
        <title>Synergy between Genome Mining, Metabolomics, and Bioinformatics Uncovers Antibacterial Chlorinated Carbazole Alkaloids and Their Biosynthetic Gene Cluster from Streptomyces tubbatahanensis sp. nov., a Novel Actinomycete Isolated from Sulu Sea, Philippines.</title>
        <authorList>
            <person name="Tenebro C.P."/>
            <person name="Trono D.J.V.L."/>
            <person name="Balida L.A.P."/>
            <person name="Bayog L.K.A."/>
            <person name="Bruna J.R."/>
            <person name="Sabido E.M."/>
            <person name="Caspe D.P.C."/>
            <person name="de Los Santos E.L.C."/>
            <person name="Saludes J.P."/>
            <person name="Dalisay D.S."/>
        </authorList>
    </citation>
    <scope>NUCLEOTIDE SEQUENCE [LARGE SCALE GENOMIC DNA]</scope>
    <source>
        <strain evidence="1 2">DSD3025</strain>
    </source>
</reference>
<name>A0ABY3XPM9_9ACTN</name>